<accession>A0ABT8SPU8</accession>
<comment type="caution">
    <text evidence="4">The sequence shown here is derived from an EMBL/GenBank/DDBJ whole genome shotgun (WGS) entry which is preliminary data.</text>
</comment>
<dbReference type="PANTHER" id="PTHR38593">
    <property type="entry name" value="BLR2558 PROTEIN"/>
    <property type="match status" value="1"/>
</dbReference>
<dbReference type="InterPro" id="IPR012347">
    <property type="entry name" value="Ferritin-like"/>
</dbReference>
<feature type="domain" description="DUF4142" evidence="3">
    <location>
        <begin position="62"/>
        <end position="197"/>
    </location>
</feature>
<keyword evidence="5" id="KW-1185">Reference proteome</keyword>
<feature type="compositionally biased region" description="Polar residues" evidence="1">
    <location>
        <begin position="28"/>
        <end position="37"/>
    </location>
</feature>
<feature type="region of interest" description="Disordered" evidence="1">
    <location>
        <begin position="26"/>
        <end position="53"/>
    </location>
</feature>
<dbReference type="PANTHER" id="PTHR38593:SF1">
    <property type="entry name" value="BLR2558 PROTEIN"/>
    <property type="match status" value="1"/>
</dbReference>
<evidence type="ECO:0000259" key="3">
    <source>
        <dbReference type="Pfam" id="PF13628"/>
    </source>
</evidence>
<dbReference type="EMBL" id="JAUKTR010000005">
    <property type="protein sequence ID" value="MDO1560210.1"/>
    <property type="molecule type" value="Genomic_DNA"/>
</dbReference>
<protein>
    <submittedName>
        <fullName evidence="4">DUF4142 domain-containing protein</fullName>
    </submittedName>
</protein>
<dbReference type="RefSeq" id="WP_302110634.1">
    <property type="nucleotide sequence ID" value="NZ_JAUKTR010000005.1"/>
</dbReference>
<gene>
    <name evidence="4" type="ORF">Q0812_12305</name>
</gene>
<dbReference type="Proteomes" id="UP001169063">
    <property type="component" value="Unassembled WGS sequence"/>
</dbReference>
<dbReference type="InterPro" id="IPR025419">
    <property type="entry name" value="DUF4142"/>
</dbReference>
<dbReference type="Gene3D" id="1.20.1260.10">
    <property type="match status" value="1"/>
</dbReference>
<evidence type="ECO:0000313" key="5">
    <source>
        <dbReference type="Proteomes" id="UP001169063"/>
    </source>
</evidence>
<reference evidence="4" key="1">
    <citation type="submission" date="2023-07" db="EMBL/GenBank/DDBJ databases">
        <title>Brevundimonas soil sp. nov., isolated from the soil of chemical plant.</title>
        <authorList>
            <person name="Wu N."/>
        </authorList>
    </citation>
    <scope>NUCLEOTIDE SEQUENCE</scope>
    <source>
        <strain evidence="4">XZ-24</strain>
    </source>
</reference>
<dbReference type="PROSITE" id="PS51257">
    <property type="entry name" value="PROKAR_LIPOPROTEIN"/>
    <property type="match status" value="1"/>
</dbReference>
<proteinExistence type="predicted"/>
<evidence type="ECO:0000313" key="4">
    <source>
        <dbReference type="EMBL" id="MDO1560210.1"/>
    </source>
</evidence>
<feature type="signal peptide" evidence="2">
    <location>
        <begin position="1"/>
        <end position="20"/>
    </location>
</feature>
<evidence type="ECO:0000256" key="2">
    <source>
        <dbReference type="SAM" id="SignalP"/>
    </source>
</evidence>
<dbReference type="Pfam" id="PF13628">
    <property type="entry name" value="DUF4142"/>
    <property type="match status" value="1"/>
</dbReference>
<keyword evidence="2" id="KW-0732">Signal</keyword>
<name>A0ABT8SPU8_9CAUL</name>
<organism evidence="4 5">
    <name type="scientific">Peiella sedimenti</name>
    <dbReference type="NCBI Taxonomy" id="3061083"/>
    <lineage>
        <taxon>Bacteria</taxon>
        <taxon>Pseudomonadati</taxon>
        <taxon>Pseudomonadota</taxon>
        <taxon>Alphaproteobacteria</taxon>
        <taxon>Caulobacterales</taxon>
        <taxon>Caulobacteraceae</taxon>
        <taxon>Peiella</taxon>
    </lineage>
</organism>
<sequence length="211" mass="22661">MRRTATALVTVLSAAALGLAACGDNESDANTARNPAGQSEGEVLTDGAMQPGMGAETPSDAMGFLQMAAVSNMFEIESSRLAKEKNQPAPITEFADMMITDHTRAGQDMQAAVSEAGLNFTMPTSLDAEHMQKMNDLRGLNGEDFGDRYLDIQTEAHERAVALFQNYAQNGDNPRLKQFAATTLPALQRHLDRVRQLDDREANEAGAAGTN</sequence>
<evidence type="ECO:0000256" key="1">
    <source>
        <dbReference type="SAM" id="MobiDB-lite"/>
    </source>
</evidence>
<feature type="chain" id="PRO_5045133892" evidence="2">
    <location>
        <begin position="21"/>
        <end position="211"/>
    </location>
</feature>